<proteinExistence type="predicted"/>
<dbReference type="InterPro" id="IPR051531">
    <property type="entry name" value="N-acetyltransferase"/>
</dbReference>
<dbReference type="InterPro" id="IPR000182">
    <property type="entry name" value="GNAT_dom"/>
</dbReference>
<dbReference type="Proteomes" id="UP001208690">
    <property type="component" value="Unassembled WGS sequence"/>
</dbReference>
<dbReference type="SUPFAM" id="SSF55729">
    <property type="entry name" value="Acyl-CoA N-acyltransferases (Nat)"/>
    <property type="match status" value="1"/>
</dbReference>
<dbReference type="InterPro" id="IPR016181">
    <property type="entry name" value="Acyl_CoA_acyltransferase"/>
</dbReference>
<dbReference type="Gene3D" id="3.40.630.30">
    <property type="match status" value="1"/>
</dbReference>
<feature type="domain" description="N-acetyltransferase" evidence="1">
    <location>
        <begin position="12"/>
        <end position="155"/>
    </location>
</feature>
<protein>
    <submittedName>
        <fullName evidence="2">GNAT family N-acetyltransferase</fullName>
    </submittedName>
</protein>
<evidence type="ECO:0000259" key="1">
    <source>
        <dbReference type="Pfam" id="PF13302"/>
    </source>
</evidence>
<dbReference type="PANTHER" id="PTHR43792">
    <property type="entry name" value="GNAT FAMILY, PUTATIVE (AFU_ORTHOLOGUE AFUA_3G00765)-RELATED-RELATED"/>
    <property type="match status" value="1"/>
</dbReference>
<name>A0ABT3BC34_9RHOB</name>
<keyword evidence="3" id="KW-1185">Reference proteome</keyword>
<dbReference type="RefSeq" id="WP_263843463.1">
    <property type="nucleotide sequence ID" value="NZ_JALIEB010000003.1"/>
</dbReference>
<dbReference type="EMBL" id="JALIEB010000003">
    <property type="protein sequence ID" value="MCV3271147.1"/>
    <property type="molecule type" value="Genomic_DNA"/>
</dbReference>
<reference evidence="2 3" key="1">
    <citation type="submission" date="2022-04" db="EMBL/GenBank/DDBJ databases">
        <title>Roseobacter sp. WL0113 is a bacterium isolated from neritic sediment.</title>
        <authorList>
            <person name="Wang L."/>
            <person name="He W."/>
            <person name="Zhang D.-F."/>
        </authorList>
    </citation>
    <scope>NUCLEOTIDE SEQUENCE [LARGE SCALE GENOMIC DNA]</scope>
    <source>
        <strain evidence="2 3">WL0113</strain>
    </source>
</reference>
<evidence type="ECO:0000313" key="3">
    <source>
        <dbReference type="Proteomes" id="UP001208690"/>
    </source>
</evidence>
<organism evidence="2 3">
    <name type="scientific">Roseobacter sinensis</name>
    <dbReference type="NCBI Taxonomy" id="2931391"/>
    <lineage>
        <taxon>Bacteria</taxon>
        <taxon>Pseudomonadati</taxon>
        <taxon>Pseudomonadota</taxon>
        <taxon>Alphaproteobacteria</taxon>
        <taxon>Rhodobacterales</taxon>
        <taxon>Roseobacteraceae</taxon>
        <taxon>Roseobacter</taxon>
    </lineage>
</organism>
<evidence type="ECO:0000313" key="2">
    <source>
        <dbReference type="EMBL" id="MCV3271147.1"/>
    </source>
</evidence>
<gene>
    <name evidence="2" type="ORF">MUB52_06880</name>
</gene>
<comment type="caution">
    <text evidence="2">The sequence shown here is derived from an EMBL/GenBank/DDBJ whole genome shotgun (WGS) entry which is preliminary data.</text>
</comment>
<dbReference type="Pfam" id="PF13302">
    <property type="entry name" value="Acetyltransf_3"/>
    <property type="match status" value="1"/>
</dbReference>
<sequence>MSRTIPTINTHRLTLRGMRPEDFKRYAEIWAMPEVVQHISGEPWPKSKAWDAFLRNAGHWQITGFGQWAIHRHRAPEMSGQVGFFYAKRDLGEDFDSYPEAGWVLCPDAHGQGLGMEAARAAHDWFDRVVTGHLVCMIAPEHAASLRIAEALGYQVMRDATYAEAPVRLLARKGPPQ</sequence>
<accession>A0ABT3BC34</accession>
<dbReference type="PANTHER" id="PTHR43792:SF1">
    <property type="entry name" value="N-ACETYLTRANSFERASE DOMAIN-CONTAINING PROTEIN"/>
    <property type="match status" value="1"/>
</dbReference>